<protein>
    <submittedName>
        <fullName evidence="1">YjbD-like protein DUF3811</fullName>
    </submittedName>
</protein>
<dbReference type="Pfam" id="PF11656">
    <property type="entry name" value="DUF3811"/>
    <property type="match status" value="1"/>
</dbReference>
<dbReference type="Proteomes" id="UP000294555">
    <property type="component" value="Unassembled WGS sequence"/>
</dbReference>
<dbReference type="EMBL" id="SJOI01000001">
    <property type="protein sequence ID" value="TCL02610.1"/>
    <property type="molecule type" value="Genomic_DNA"/>
</dbReference>
<dbReference type="NCBIfam" id="NF007808">
    <property type="entry name" value="PRK10515.1"/>
    <property type="match status" value="1"/>
</dbReference>
<dbReference type="AlphaFoldDB" id="A0A4R1NEN7"/>
<accession>A0A4R1NEN7</accession>
<sequence length="90" mass="10561">MPIPKLTQQDMTESEQRQLKTLLDKARIAQGRPLTNSETNHIKDDYIDKLMAERETIAKKARAEHKKKKLKPDISATYEWTSNMHTRGRR</sequence>
<comment type="caution">
    <text evidence="1">The sequence shown here is derived from an EMBL/GenBank/DDBJ whole genome shotgun (WGS) entry which is preliminary data.</text>
</comment>
<name>A0A4R1NEN7_9GAMM</name>
<dbReference type="InterPro" id="IPR020317">
    <property type="entry name" value="Uncharacterised_YjbD"/>
</dbReference>
<reference evidence="1 2" key="1">
    <citation type="submission" date="2019-02" db="EMBL/GenBank/DDBJ databases">
        <title>Investigation of anaerobic lignin degradation for improved lignocellulosic biofuels.</title>
        <authorList>
            <person name="Deangelis K."/>
        </authorList>
    </citation>
    <scope>NUCLEOTIDE SEQUENCE [LARGE SCALE GENOMIC DNA]</scope>
    <source>
        <strain evidence="1 2">159R</strain>
    </source>
</reference>
<evidence type="ECO:0000313" key="2">
    <source>
        <dbReference type="Proteomes" id="UP000294555"/>
    </source>
</evidence>
<organism evidence="1 2">
    <name type="scientific">Sodalis ligni</name>
    <dbReference type="NCBI Taxonomy" id="2697027"/>
    <lineage>
        <taxon>Bacteria</taxon>
        <taxon>Pseudomonadati</taxon>
        <taxon>Pseudomonadota</taxon>
        <taxon>Gammaproteobacteria</taxon>
        <taxon>Enterobacterales</taxon>
        <taxon>Bruguierivoracaceae</taxon>
        <taxon>Sodalis</taxon>
    </lineage>
</organism>
<dbReference type="RefSeq" id="WP_203521390.1">
    <property type="nucleotide sequence ID" value="NZ_CP075169.1"/>
</dbReference>
<gene>
    <name evidence="1" type="ORF">EZJ58_0634</name>
</gene>
<keyword evidence="2" id="KW-1185">Reference proteome</keyword>
<evidence type="ECO:0000313" key="1">
    <source>
        <dbReference type="EMBL" id="TCL02610.1"/>
    </source>
</evidence>
<proteinExistence type="predicted"/>